<evidence type="ECO:0000256" key="1">
    <source>
        <dbReference type="ARBA" id="ARBA00022729"/>
    </source>
</evidence>
<protein>
    <submittedName>
        <fullName evidence="6">Outer membrane protein assembly factor BamD</fullName>
    </submittedName>
</protein>
<keyword evidence="7" id="KW-1185">Reference proteome</keyword>
<comment type="caution">
    <text evidence="6">The sequence shown here is derived from an EMBL/GenBank/DDBJ whole genome shotgun (WGS) entry which is preliminary data.</text>
</comment>
<evidence type="ECO:0000256" key="4">
    <source>
        <dbReference type="PROSITE-ProRule" id="PRU00339"/>
    </source>
</evidence>
<reference evidence="6 7" key="1">
    <citation type="submission" date="2018-06" db="EMBL/GenBank/DDBJ databases">
        <title>Complete genome of Desulfovibrio indonesiensis P37SLT.</title>
        <authorList>
            <person name="Crispim J.S."/>
            <person name="Vidigal P.M.P."/>
            <person name="Silva L.C.F."/>
            <person name="Laguardia C.N."/>
            <person name="Araujo L.C."/>
            <person name="Dias R.S."/>
            <person name="Sousa M.P."/>
            <person name="Paula S.O."/>
            <person name="Silva C."/>
        </authorList>
    </citation>
    <scope>NUCLEOTIDE SEQUENCE [LARGE SCALE GENOMIC DNA]</scope>
    <source>
        <strain evidence="6 7">P37SLT</strain>
    </source>
</reference>
<dbReference type="AlphaFoldDB" id="A0A7M3MBY9"/>
<evidence type="ECO:0000259" key="5">
    <source>
        <dbReference type="Pfam" id="PF13525"/>
    </source>
</evidence>
<sequence length="243" mass="28854">MNHVRARLLPLLLFVTLLGGCGIIDYMYLPVPEDTAQELWEAGVDHMNQTDYYRAARYFTQLKDRYPFSPYTVQAELALGDALFLNGDYEAAMDAYLEFEMLHPRHEEMPYVLFQIGVSGYKAFTTIDRPQPLVAEGIQYLRRLQETYPDSAYAEEATEYIRLSREILAKRELFVADFYWKRERFNGAWSRYTYVAENFGDLPEYAEYARRQAELSYLRFQQQASENVLRRQHGSWRDYFQWL</sequence>
<evidence type="ECO:0000313" key="6">
    <source>
        <dbReference type="EMBL" id="TVM15834.1"/>
    </source>
</evidence>
<keyword evidence="3" id="KW-0998">Cell outer membrane</keyword>
<accession>A0A7M3MBY9</accession>
<dbReference type="OrthoDB" id="9781894at2"/>
<dbReference type="CDD" id="cd15830">
    <property type="entry name" value="BamD"/>
    <property type="match status" value="1"/>
</dbReference>
<dbReference type="PROSITE" id="PS50005">
    <property type="entry name" value="TPR"/>
    <property type="match status" value="1"/>
</dbReference>
<dbReference type="InterPro" id="IPR019734">
    <property type="entry name" value="TPR_rpt"/>
</dbReference>
<organism evidence="6 7">
    <name type="scientific">Oceanidesulfovibrio indonesiensis</name>
    <dbReference type="NCBI Taxonomy" id="54767"/>
    <lineage>
        <taxon>Bacteria</taxon>
        <taxon>Pseudomonadati</taxon>
        <taxon>Thermodesulfobacteriota</taxon>
        <taxon>Desulfovibrionia</taxon>
        <taxon>Desulfovibrionales</taxon>
        <taxon>Desulfovibrionaceae</taxon>
        <taxon>Oceanidesulfovibrio</taxon>
    </lineage>
</organism>
<dbReference type="InterPro" id="IPR011990">
    <property type="entry name" value="TPR-like_helical_dom_sf"/>
</dbReference>
<keyword evidence="2" id="KW-0472">Membrane</keyword>
<gene>
    <name evidence="6" type="ORF">DPQ33_14110</name>
</gene>
<dbReference type="HAMAP" id="MF_00922">
    <property type="entry name" value="OM_assembly_BamD"/>
    <property type="match status" value="1"/>
</dbReference>
<dbReference type="Proteomes" id="UP000448292">
    <property type="component" value="Unassembled WGS sequence"/>
</dbReference>
<evidence type="ECO:0000256" key="3">
    <source>
        <dbReference type="ARBA" id="ARBA00023237"/>
    </source>
</evidence>
<dbReference type="EMBL" id="QMIE01000014">
    <property type="protein sequence ID" value="TVM15834.1"/>
    <property type="molecule type" value="Genomic_DNA"/>
</dbReference>
<keyword evidence="4" id="KW-0802">TPR repeat</keyword>
<dbReference type="PROSITE" id="PS51257">
    <property type="entry name" value="PROKAR_LIPOPROTEIN"/>
    <property type="match status" value="1"/>
</dbReference>
<evidence type="ECO:0000256" key="2">
    <source>
        <dbReference type="ARBA" id="ARBA00023136"/>
    </source>
</evidence>
<proteinExistence type="inferred from homology"/>
<evidence type="ECO:0000313" key="7">
    <source>
        <dbReference type="Proteomes" id="UP000448292"/>
    </source>
</evidence>
<keyword evidence="1" id="KW-0732">Signal</keyword>
<dbReference type="Pfam" id="PF13525">
    <property type="entry name" value="YfiO"/>
    <property type="match status" value="1"/>
</dbReference>
<dbReference type="InterPro" id="IPR039565">
    <property type="entry name" value="BamD-like"/>
</dbReference>
<feature type="repeat" description="TPR" evidence="4">
    <location>
        <begin position="73"/>
        <end position="106"/>
    </location>
</feature>
<dbReference type="NCBIfam" id="TIGR03302">
    <property type="entry name" value="OM_YfiO"/>
    <property type="match status" value="1"/>
</dbReference>
<dbReference type="SUPFAM" id="SSF48452">
    <property type="entry name" value="TPR-like"/>
    <property type="match status" value="1"/>
</dbReference>
<dbReference type="Gene3D" id="1.25.40.10">
    <property type="entry name" value="Tetratricopeptide repeat domain"/>
    <property type="match status" value="1"/>
</dbReference>
<dbReference type="RefSeq" id="WP_144303877.1">
    <property type="nucleotide sequence ID" value="NZ_QMIE01000014.1"/>
</dbReference>
<name>A0A7M3MBY9_9BACT</name>
<feature type="domain" description="Outer membrane lipoprotein BamD-like" evidence="5">
    <location>
        <begin position="33"/>
        <end position="208"/>
    </location>
</feature>
<dbReference type="InterPro" id="IPR017689">
    <property type="entry name" value="BamD"/>
</dbReference>